<name>A0ABR4LAQ4_9EURO</name>
<accession>A0ABR4LAQ4</accession>
<evidence type="ECO:0000313" key="2">
    <source>
        <dbReference type="Proteomes" id="UP001610444"/>
    </source>
</evidence>
<dbReference type="EMBL" id="JBFXLR010000001">
    <property type="protein sequence ID" value="KAL2861610.1"/>
    <property type="molecule type" value="Genomic_DNA"/>
</dbReference>
<proteinExistence type="predicted"/>
<reference evidence="1 2" key="1">
    <citation type="submission" date="2024-07" db="EMBL/GenBank/DDBJ databases">
        <title>Section-level genome sequencing and comparative genomics of Aspergillus sections Usti and Cavernicolus.</title>
        <authorList>
            <consortium name="Lawrence Berkeley National Laboratory"/>
            <person name="Nybo J.L."/>
            <person name="Vesth T.C."/>
            <person name="Theobald S."/>
            <person name="Frisvad J.C."/>
            <person name="Larsen T.O."/>
            <person name="Kjaerboelling I."/>
            <person name="Rothschild-Mancinelli K."/>
            <person name="Lyhne E.K."/>
            <person name="Kogle M.E."/>
            <person name="Barry K."/>
            <person name="Clum A."/>
            <person name="Na H."/>
            <person name="Ledsgaard L."/>
            <person name="Lin J."/>
            <person name="Lipzen A."/>
            <person name="Kuo A."/>
            <person name="Riley R."/>
            <person name="Mondo S."/>
            <person name="LaButti K."/>
            <person name="Haridas S."/>
            <person name="Pangalinan J."/>
            <person name="Salamov A.A."/>
            <person name="Simmons B.A."/>
            <person name="Magnuson J.K."/>
            <person name="Chen J."/>
            <person name="Drula E."/>
            <person name="Henrissat B."/>
            <person name="Wiebenga A."/>
            <person name="Lubbers R.J."/>
            <person name="Gomes A.C."/>
            <person name="Macurrencykelacurrency M.R."/>
            <person name="Stajich J."/>
            <person name="Grigoriev I.V."/>
            <person name="Mortensen U.H."/>
            <person name="De vries R.P."/>
            <person name="Baker S.E."/>
            <person name="Andersen M.R."/>
        </authorList>
    </citation>
    <scope>NUCLEOTIDE SEQUENCE [LARGE SCALE GENOMIC DNA]</scope>
    <source>
        <strain evidence="1 2">CBS 756.74</strain>
    </source>
</reference>
<evidence type="ECO:0000313" key="1">
    <source>
        <dbReference type="EMBL" id="KAL2861610.1"/>
    </source>
</evidence>
<sequence length="129" mass="13435">MTPILAPTPAILGTSMLGLGIYRILSPHQAYTLFGLPFPQPPSDTPSPFIYTCAGRDLTLGAAYLLLGAQKNREGLRALVLATAIAAHADALTVWVHGGGEYGGWRGKWAGHALGGVLLVAVACKGWGL</sequence>
<protein>
    <submittedName>
        <fullName evidence="1">Uncharacterized protein</fullName>
    </submittedName>
</protein>
<dbReference type="InterPro" id="IPR025363">
    <property type="entry name" value="DUF4267"/>
</dbReference>
<dbReference type="Pfam" id="PF14087">
    <property type="entry name" value="DUF4267"/>
    <property type="match status" value="1"/>
</dbReference>
<gene>
    <name evidence="1" type="ORF">BJX68DRAFT_260424</name>
</gene>
<keyword evidence="2" id="KW-1185">Reference proteome</keyword>
<dbReference type="GeneID" id="98159047"/>
<dbReference type="Proteomes" id="UP001610444">
    <property type="component" value="Unassembled WGS sequence"/>
</dbReference>
<organism evidence="1 2">
    <name type="scientific">Aspergillus pseudodeflectus</name>
    <dbReference type="NCBI Taxonomy" id="176178"/>
    <lineage>
        <taxon>Eukaryota</taxon>
        <taxon>Fungi</taxon>
        <taxon>Dikarya</taxon>
        <taxon>Ascomycota</taxon>
        <taxon>Pezizomycotina</taxon>
        <taxon>Eurotiomycetes</taxon>
        <taxon>Eurotiomycetidae</taxon>
        <taxon>Eurotiales</taxon>
        <taxon>Aspergillaceae</taxon>
        <taxon>Aspergillus</taxon>
        <taxon>Aspergillus subgen. Nidulantes</taxon>
    </lineage>
</organism>
<dbReference type="RefSeq" id="XP_070905700.1">
    <property type="nucleotide sequence ID" value="XM_071043883.1"/>
</dbReference>
<comment type="caution">
    <text evidence="1">The sequence shown here is derived from an EMBL/GenBank/DDBJ whole genome shotgun (WGS) entry which is preliminary data.</text>
</comment>